<sequence>MSQILRDEFPSPAEVMVANNVKDPDYTDRLYSINPMGYKGYMIRPKGKQPILPDGEMVISKEVITVEQPTPLLWKIKKRTGGECI</sequence>
<keyword evidence="2" id="KW-1185">Reference proteome</keyword>
<protein>
    <submittedName>
        <fullName evidence="1">Uncharacterized protein</fullName>
    </submittedName>
</protein>
<organism evidence="1 2">
    <name type="scientific">Sinanodonta woodiana</name>
    <name type="common">Chinese pond mussel</name>
    <name type="synonym">Anodonta woodiana</name>
    <dbReference type="NCBI Taxonomy" id="1069815"/>
    <lineage>
        <taxon>Eukaryota</taxon>
        <taxon>Metazoa</taxon>
        <taxon>Spiralia</taxon>
        <taxon>Lophotrochozoa</taxon>
        <taxon>Mollusca</taxon>
        <taxon>Bivalvia</taxon>
        <taxon>Autobranchia</taxon>
        <taxon>Heteroconchia</taxon>
        <taxon>Palaeoheterodonta</taxon>
        <taxon>Unionida</taxon>
        <taxon>Unionoidea</taxon>
        <taxon>Unionidae</taxon>
        <taxon>Unioninae</taxon>
        <taxon>Sinanodonta</taxon>
    </lineage>
</organism>
<gene>
    <name evidence="1" type="ORF">ACJMK2_032541</name>
</gene>
<reference evidence="1 2" key="1">
    <citation type="submission" date="2024-11" db="EMBL/GenBank/DDBJ databases">
        <title>Chromosome-level genome assembly of the freshwater bivalve Anodonta woodiana.</title>
        <authorList>
            <person name="Chen X."/>
        </authorList>
    </citation>
    <scope>NUCLEOTIDE SEQUENCE [LARGE SCALE GENOMIC DNA]</scope>
    <source>
        <strain evidence="1">MN2024</strain>
        <tissue evidence="1">Gills</tissue>
    </source>
</reference>
<dbReference type="AlphaFoldDB" id="A0ABD3X485"/>
<dbReference type="Proteomes" id="UP001634394">
    <property type="component" value="Unassembled WGS sequence"/>
</dbReference>
<dbReference type="EMBL" id="JBJQND010000004">
    <property type="protein sequence ID" value="KAL3880293.1"/>
    <property type="molecule type" value="Genomic_DNA"/>
</dbReference>
<proteinExistence type="predicted"/>
<comment type="caution">
    <text evidence="1">The sequence shown here is derived from an EMBL/GenBank/DDBJ whole genome shotgun (WGS) entry which is preliminary data.</text>
</comment>
<name>A0ABD3X485_SINWO</name>
<evidence type="ECO:0000313" key="1">
    <source>
        <dbReference type="EMBL" id="KAL3880293.1"/>
    </source>
</evidence>
<evidence type="ECO:0000313" key="2">
    <source>
        <dbReference type="Proteomes" id="UP001634394"/>
    </source>
</evidence>
<accession>A0ABD3X485</accession>